<evidence type="ECO:0000313" key="3">
    <source>
        <dbReference type="EMBL" id="GBM46272.1"/>
    </source>
</evidence>
<accession>A0A4Y2DMJ0</accession>
<dbReference type="EMBL" id="BGPR01000385">
    <property type="protein sequence ID" value="GBM17226.1"/>
    <property type="molecule type" value="Genomic_DNA"/>
</dbReference>
<sequence length="107" mass="11821">MPTHTSKRSIGVFGKLKSLITSPSSSLLCLINTDHRNPVIDAGQPPPTSKFIFAATTLTSKGRETRIENWPDTMAYYPTKSLHPRLNSQSIPSRPKRIVSCSGQQQL</sequence>
<protein>
    <submittedName>
        <fullName evidence="2">Uncharacterized protein</fullName>
    </submittedName>
</protein>
<proteinExistence type="predicted"/>
<dbReference type="Proteomes" id="UP000499080">
    <property type="component" value="Unassembled WGS sequence"/>
</dbReference>
<organism evidence="2 4">
    <name type="scientific">Araneus ventricosus</name>
    <name type="common">Orbweaver spider</name>
    <name type="synonym">Epeira ventricosa</name>
    <dbReference type="NCBI Taxonomy" id="182803"/>
    <lineage>
        <taxon>Eukaryota</taxon>
        <taxon>Metazoa</taxon>
        <taxon>Ecdysozoa</taxon>
        <taxon>Arthropoda</taxon>
        <taxon>Chelicerata</taxon>
        <taxon>Arachnida</taxon>
        <taxon>Araneae</taxon>
        <taxon>Araneomorphae</taxon>
        <taxon>Entelegynae</taxon>
        <taxon>Araneoidea</taxon>
        <taxon>Araneidae</taxon>
        <taxon>Araneus</taxon>
    </lineage>
</organism>
<feature type="region of interest" description="Disordered" evidence="1">
    <location>
        <begin position="83"/>
        <end position="107"/>
    </location>
</feature>
<keyword evidence="4" id="KW-1185">Reference proteome</keyword>
<name>A0A4Y2DMJ0_ARAVE</name>
<comment type="caution">
    <text evidence="2">The sequence shown here is derived from an EMBL/GenBank/DDBJ whole genome shotgun (WGS) entry which is preliminary data.</text>
</comment>
<gene>
    <name evidence="2" type="ORF">AVEN_223776_1</name>
    <name evidence="3" type="ORF">AVEN_273577_1</name>
</gene>
<reference evidence="2 4" key="1">
    <citation type="journal article" date="2019" name="Sci. Rep.">
        <title>Orb-weaving spider Araneus ventricosus genome elucidates the spidroin gene catalogue.</title>
        <authorList>
            <person name="Kono N."/>
            <person name="Nakamura H."/>
            <person name="Ohtoshi R."/>
            <person name="Moran D.A.P."/>
            <person name="Shinohara A."/>
            <person name="Yoshida Y."/>
            <person name="Fujiwara M."/>
            <person name="Mori M."/>
            <person name="Tomita M."/>
            <person name="Arakawa K."/>
        </authorList>
    </citation>
    <scope>NUCLEOTIDE SEQUENCE [LARGE SCALE GENOMIC DNA]</scope>
</reference>
<evidence type="ECO:0000313" key="2">
    <source>
        <dbReference type="EMBL" id="GBM17226.1"/>
    </source>
</evidence>
<evidence type="ECO:0000256" key="1">
    <source>
        <dbReference type="SAM" id="MobiDB-lite"/>
    </source>
</evidence>
<evidence type="ECO:0000313" key="4">
    <source>
        <dbReference type="Proteomes" id="UP000499080"/>
    </source>
</evidence>
<dbReference type="AlphaFoldDB" id="A0A4Y2DMJ0"/>
<dbReference type="EMBL" id="BGPR01097637">
    <property type="protein sequence ID" value="GBM46272.1"/>
    <property type="molecule type" value="Genomic_DNA"/>
</dbReference>